<proteinExistence type="predicted"/>
<comment type="caution">
    <text evidence="1">The sequence shown here is derived from an EMBL/GenBank/DDBJ whole genome shotgun (WGS) entry which is preliminary data.</text>
</comment>
<reference evidence="1 2" key="1">
    <citation type="submission" date="2022-12" db="EMBL/GenBank/DDBJ databases">
        <title>Chromosome-level genome assembly of true bugs.</title>
        <authorList>
            <person name="Ma L."/>
            <person name="Li H."/>
        </authorList>
    </citation>
    <scope>NUCLEOTIDE SEQUENCE [LARGE SCALE GENOMIC DNA]</scope>
    <source>
        <strain evidence="1">Lab_2022b</strain>
    </source>
</reference>
<sequence length="136" mass="15715">MGPKFVEYFYGNASTLSDVNNDLWNPPKTKDVGETTVAHFKKKVITPRSKLVIKWNPKSDVTDAPDIVVESDTAGKFLKKLKIKKPPPLLYIRPFNAEHKNENIKDGTQMYLSYITSRVRTYYRFLFSGRLFNEPL</sequence>
<dbReference type="AlphaFoldDB" id="A0AAW1CYT8"/>
<keyword evidence="2" id="KW-1185">Reference proteome</keyword>
<protein>
    <submittedName>
        <fullName evidence="1">Uncharacterized protein</fullName>
    </submittedName>
</protein>
<dbReference type="Proteomes" id="UP001461498">
    <property type="component" value="Unassembled WGS sequence"/>
</dbReference>
<accession>A0AAW1CYT8</accession>
<name>A0AAW1CYT8_9HEMI</name>
<gene>
    <name evidence="1" type="ORF">O3M35_010012</name>
</gene>
<organism evidence="1 2">
    <name type="scientific">Rhynocoris fuscipes</name>
    <dbReference type="NCBI Taxonomy" id="488301"/>
    <lineage>
        <taxon>Eukaryota</taxon>
        <taxon>Metazoa</taxon>
        <taxon>Ecdysozoa</taxon>
        <taxon>Arthropoda</taxon>
        <taxon>Hexapoda</taxon>
        <taxon>Insecta</taxon>
        <taxon>Pterygota</taxon>
        <taxon>Neoptera</taxon>
        <taxon>Paraneoptera</taxon>
        <taxon>Hemiptera</taxon>
        <taxon>Heteroptera</taxon>
        <taxon>Panheteroptera</taxon>
        <taxon>Cimicomorpha</taxon>
        <taxon>Reduviidae</taxon>
        <taxon>Harpactorinae</taxon>
        <taxon>Harpactorini</taxon>
        <taxon>Rhynocoris</taxon>
    </lineage>
</organism>
<dbReference type="EMBL" id="JAPXFL010000007">
    <property type="protein sequence ID" value="KAK9503462.1"/>
    <property type="molecule type" value="Genomic_DNA"/>
</dbReference>
<evidence type="ECO:0000313" key="1">
    <source>
        <dbReference type="EMBL" id="KAK9503462.1"/>
    </source>
</evidence>
<evidence type="ECO:0000313" key="2">
    <source>
        <dbReference type="Proteomes" id="UP001461498"/>
    </source>
</evidence>